<evidence type="ECO:0000313" key="12">
    <source>
        <dbReference type="EMBL" id="CAG5116014.1"/>
    </source>
</evidence>
<keyword evidence="8 10" id="KW-0408">Iron</keyword>
<evidence type="ECO:0000256" key="1">
    <source>
        <dbReference type="ARBA" id="ARBA00004174"/>
    </source>
</evidence>
<comment type="similarity">
    <text evidence="3 11">Belongs to the cytochrome P450 family.</text>
</comment>
<dbReference type="InterPro" id="IPR036396">
    <property type="entry name" value="Cyt_P450_sf"/>
</dbReference>
<dbReference type="GO" id="GO:0005506">
    <property type="term" value="F:iron ion binding"/>
    <property type="evidence" value="ECO:0007669"/>
    <property type="project" value="InterPro"/>
</dbReference>
<comment type="subcellular location">
    <subcellularLocation>
        <location evidence="2">Endoplasmic reticulum membrane</location>
        <topology evidence="2">Peripheral membrane protein</topology>
    </subcellularLocation>
    <subcellularLocation>
        <location evidence="1">Microsome membrane</location>
        <topology evidence="1">Peripheral membrane protein</topology>
    </subcellularLocation>
</comment>
<dbReference type="InterPro" id="IPR002401">
    <property type="entry name" value="Cyt_P450_E_grp-I"/>
</dbReference>
<dbReference type="GO" id="GO:0016705">
    <property type="term" value="F:oxidoreductase activity, acting on paired donors, with incorporation or reduction of molecular oxygen"/>
    <property type="evidence" value="ECO:0007669"/>
    <property type="project" value="InterPro"/>
</dbReference>
<evidence type="ECO:0000256" key="4">
    <source>
        <dbReference type="ARBA" id="ARBA00022617"/>
    </source>
</evidence>
<evidence type="ECO:0008006" key="14">
    <source>
        <dbReference type="Google" id="ProtNLM"/>
    </source>
</evidence>
<dbReference type="SUPFAM" id="SSF48264">
    <property type="entry name" value="Cytochrome P450"/>
    <property type="match status" value="1"/>
</dbReference>
<dbReference type="InterPro" id="IPR050705">
    <property type="entry name" value="Cytochrome_P450_3A"/>
</dbReference>
<dbReference type="PRINTS" id="PR00385">
    <property type="entry name" value="P450"/>
</dbReference>
<keyword evidence="4 10" id="KW-0349">Heme</keyword>
<dbReference type="InterPro" id="IPR017972">
    <property type="entry name" value="Cyt_P450_CS"/>
</dbReference>
<evidence type="ECO:0000256" key="9">
    <source>
        <dbReference type="ARBA" id="ARBA00043906"/>
    </source>
</evidence>
<evidence type="ECO:0000256" key="6">
    <source>
        <dbReference type="ARBA" id="ARBA00022848"/>
    </source>
</evidence>
<evidence type="ECO:0000256" key="8">
    <source>
        <dbReference type="ARBA" id="ARBA00023004"/>
    </source>
</evidence>
<dbReference type="PROSITE" id="PS00086">
    <property type="entry name" value="CYTOCHROME_P450"/>
    <property type="match status" value="1"/>
</dbReference>
<evidence type="ECO:0000256" key="7">
    <source>
        <dbReference type="ARBA" id="ARBA00023002"/>
    </source>
</evidence>
<dbReference type="AlphaFoldDB" id="A0A8S3YHF6"/>
<sequence>MYGRAYGIYYFRRPALIVTDPELIRQILVKDFANYRDRFSADDDALINHQLQSGIFFTKGETWKRIRALISPSFSITRIKSMSNVINHSANRLGGYMLESARKGVPLDAKVLFGAFAMDVVTGNVFGIDVDSLKNLDDPFSRHGRSLFIYRKSMKLLTFLGCSFPLIARPIARFFNSGFFKTEDMEFFNTSIRQMIDGRSHETKNTNRYDFLQVLIDAMDGNSEDAERSGKLTKEEVVAQGIMLFVAGYETASSTLQFLSYELARHPEVQDKLMAEIDKVIGDEEPSYDACLNLKYTEAVINETLRMYPPLSLLTRENETSTTLNGINLPAKTGIAIPLSILGCDPEFWENPDEFNPDRFMENNTSRIDPLTFIPFGAGPRICVGMKLGLLEIKMALIQVLRRVVVMKATPEKLHMNDLTAMLQPSKPVMIYAKPRETQWAHSE</sequence>
<evidence type="ECO:0000256" key="2">
    <source>
        <dbReference type="ARBA" id="ARBA00004406"/>
    </source>
</evidence>
<dbReference type="OrthoDB" id="6148150at2759"/>
<comment type="function">
    <text evidence="9">Cytochromes P450 are a group of heme-thiolate monooxygenases. They oxidize a variety of structurally unrelated compounds, including steroids, fatty acids, and xenobiotics.</text>
</comment>
<evidence type="ECO:0000256" key="11">
    <source>
        <dbReference type="RuleBase" id="RU000461"/>
    </source>
</evidence>
<comment type="caution">
    <text evidence="12">The sequence shown here is derived from an EMBL/GenBank/DDBJ whole genome shotgun (WGS) entry which is preliminary data.</text>
</comment>
<dbReference type="Gene3D" id="1.10.630.10">
    <property type="entry name" value="Cytochrome P450"/>
    <property type="match status" value="1"/>
</dbReference>
<dbReference type="CDD" id="cd11055">
    <property type="entry name" value="CYP3A-like"/>
    <property type="match status" value="1"/>
</dbReference>
<dbReference type="GO" id="GO:0020037">
    <property type="term" value="F:heme binding"/>
    <property type="evidence" value="ECO:0007669"/>
    <property type="project" value="InterPro"/>
</dbReference>
<keyword evidence="13" id="KW-1185">Reference proteome</keyword>
<dbReference type="Pfam" id="PF00067">
    <property type="entry name" value="p450"/>
    <property type="match status" value="1"/>
</dbReference>
<keyword evidence="5 10" id="KW-0479">Metal-binding</keyword>
<gene>
    <name evidence="12" type="ORF">CUNI_LOCUS1572</name>
</gene>
<dbReference type="PANTHER" id="PTHR24302">
    <property type="entry name" value="CYTOCHROME P450 FAMILY 3"/>
    <property type="match status" value="1"/>
</dbReference>
<dbReference type="PANTHER" id="PTHR24302:SF15">
    <property type="entry name" value="FATTY-ACID PEROXYGENASE"/>
    <property type="match status" value="1"/>
</dbReference>
<evidence type="ECO:0000256" key="3">
    <source>
        <dbReference type="ARBA" id="ARBA00010617"/>
    </source>
</evidence>
<name>A0A8S3YHF6_9EUPU</name>
<dbReference type="FunFam" id="1.10.630.10:FF:000042">
    <property type="entry name" value="Cytochrome P450"/>
    <property type="match status" value="1"/>
</dbReference>
<keyword evidence="6" id="KW-0256">Endoplasmic reticulum</keyword>
<dbReference type="GO" id="GO:0005789">
    <property type="term" value="C:endoplasmic reticulum membrane"/>
    <property type="evidence" value="ECO:0007669"/>
    <property type="project" value="UniProtKB-SubCell"/>
</dbReference>
<dbReference type="GO" id="GO:0008395">
    <property type="term" value="F:steroid hydroxylase activity"/>
    <property type="evidence" value="ECO:0007669"/>
    <property type="project" value="TreeGrafter"/>
</dbReference>
<organism evidence="12 13">
    <name type="scientific">Candidula unifasciata</name>
    <dbReference type="NCBI Taxonomy" id="100452"/>
    <lineage>
        <taxon>Eukaryota</taxon>
        <taxon>Metazoa</taxon>
        <taxon>Spiralia</taxon>
        <taxon>Lophotrochozoa</taxon>
        <taxon>Mollusca</taxon>
        <taxon>Gastropoda</taxon>
        <taxon>Heterobranchia</taxon>
        <taxon>Euthyneura</taxon>
        <taxon>Panpulmonata</taxon>
        <taxon>Eupulmonata</taxon>
        <taxon>Stylommatophora</taxon>
        <taxon>Helicina</taxon>
        <taxon>Helicoidea</taxon>
        <taxon>Geomitridae</taxon>
        <taxon>Candidula</taxon>
    </lineage>
</organism>
<dbReference type="Proteomes" id="UP000678393">
    <property type="component" value="Unassembled WGS sequence"/>
</dbReference>
<feature type="binding site" description="axial binding residue" evidence="10">
    <location>
        <position position="383"/>
    </location>
    <ligand>
        <name>heme</name>
        <dbReference type="ChEBI" id="CHEBI:30413"/>
    </ligand>
    <ligandPart>
        <name>Fe</name>
        <dbReference type="ChEBI" id="CHEBI:18248"/>
    </ligandPart>
</feature>
<protein>
    <recommendedName>
        <fullName evidence="14">Cytochrome P450</fullName>
    </recommendedName>
</protein>
<evidence type="ECO:0000313" key="13">
    <source>
        <dbReference type="Proteomes" id="UP000678393"/>
    </source>
</evidence>
<evidence type="ECO:0000256" key="5">
    <source>
        <dbReference type="ARBA" id="ARBA00022723"/>
    </source>
</evidence>
<keyword evidence="11" id="KW-0503">Monooxygenase</keyword>
<dbReference type="PRINTS" id="PR00463">
    <property type="entry name" value="EP450I"/>
</dbReference>
<proteinExistence type="inferred from homology"/>
<accession>A0A8S3YHF6</accession>
<dbReference type="EMBL" id="CAJHNH020000199">
    <property type="protein sequence ID" value="CAG5116014.1"/>
    <property type="molecule type" value="Genomic_DNA"/>
</dbReference>
<reference evidence="12" key="1">
    <citation type="submission" date="2021-04" db="EMBL/GenBank/DDBJ databases">
        <authorList>
            <consortium name="Molecular Ecology Group"/>
        </authorList>
    </citation>
    <scope>NUCLEOTIDE SEQUENCE</scope>
</reference>
<comment type="cofactor">
    <cofactor evidence="10">
        <name>heme</name>
        <dbReference type="ChEBI" id="CHEBI:30413"/>
    </cofactor>
</comment>
<keyword evidence="7 11" id="KW-0560">Oxidoreductase</keyword>
<keyword evidence="6" id="KW-0492">Microsome</keyword>
<evidence type="ECO:0000256" key="10">
    <source>
        <dbReference type="PIRSR" id="PIRSR602401-1"/>
    </source>
</evidence>
<dbReference type="InterPro" id="IPR001128">
    <property type="entry name" value="Cyt_P450"/>
</dbReference>